<evidence type="ECO:0000313" key="6">
    <source>
        <dbReference type="Proteomes" id="UP000527616"/>
    </source>
</evidence>
<proteinExistence type="predicted"/>
<evidence type="ECO:0000256" key="3">
    <source>
        <dbReference type="ARBA" id="ARBA00023163"/>
    </source>
</evidence>
<dbReference type="InterPro" id="IPR036388">
    <property type="entry name" value="WH-like_DNA-bd_sf"/>
</dbReference>
<keyword evidence="2 5" id="KW-0238">DNA-binding</keyword>
<dbReference type="CDD" id="cd00090">
    <property type="entry name" value="HTH_ARSR"/>
    <property type="match status" value="1"/>
</dbReference>
<dbReference type="SMART" id="SM00418">
    <property type="entry name" value="HTH_ARSR"/>
    <property type="match status" value="1"/>
</dbReference>
<dbReference type="GO" id="GO:0003700">
    <property type="term" value="F:DNA-binding transcription factor activity"/>
    <property type="evidence" value="ECO:0007669"/>
    <property type="project" value="InterPro"/>
</dbReference>
<keyword evidence="6" id="KW-1185">Reference proteome</keyword>
<dbReference type="InterPro" id="IPR036390">
    <property type="entry name" value="WH_DNA-bd_sf"/>
</dbReference>
<organism evidence="5 6">
    <name type="scientific">Naumannella cuiyingiana</name>
    <dbReference type="NCBI Taxonomy" id="1347891"/>
    <lineage>
        <taxon>Bacteria</taxon>
        <taxon>Bacillati</taxon>
        <taxon>Actinomycetota</taxon>
        <taxon>Actinomycetes</taxon>
        <taxon>Propionibacteriales</taxon>
        <taxon>Propionibacteriaceae</taxon>
        <taxon>Naumannella</taxon>
    </lineage>
</organism>
<keyword evidence="3" id="KW-0804">Transcription</keyword>
<evidence type="ECO:0000259" key="4">
    <source>
        <dbReference type="SMART" id="SM00418"/>
    </source>
</evidence>
<dbReference type="GO" id="GO:0003677">
    <property type="term" value="F:DNA binding"/>
    <property type="evidence" value="ECO:0007669"/>
    <property type="project" value="UniProtKB-KW"/>
</dbReference>
<dbReference type="InterPro" id="IPR011991">
    <property type="entry name" value="ArsR-like_HTH"/>
</dbReference>
<dbReference type="RefSeq" id="WP_179444741.1">
    <property type="nucleotide sequence ID" value="NZ_JACBZS010000001.1"/>
</dbReference>
<evidence type="ECO:0000313" key="5">
    <source>
        <dbReference type="EMBL" id="NYI70838.1"/>
    </source>
</evidence>
<protein>
    <submittedName>
        <fullName evidence="5">DNA-binding transcriptional ArsR family regulator</fullName>
    </submittedName>
</protein>
<dbReference type="SUPFAM" id="SSF46785">
    <property type="entry name" value="Winged helix' DNA-binding domain"/>
    <property type="match status" value="1"/>
</dbReference>
<dbReference type="PANTHER" id="PTHR43132:SF6">
    <property type="entry name" value="HTH-TYPE TRANSCRIPTIONAL REPRESSOR CZRA"/>
    <property type="match status" value="1"/>
</dbReference>
<evidence type="ECO:0000256" key="2">
    <source>
        <dbReference type="ARBA" id="ARBA00023125"/>
    </source>
</evidence>
<dbReference type="PANTHER" id="PTHR43132">
    <property type="entry name" value="ARSENICAL RESISTANCE OPERON REPRESSOR ARSR-RELATED"/>
    <property type="match status" value="1"/>
</dbReference>
<dbReference type="AlphaFoldDB" id="A0A7Z0D8F0"/>
<dbReference type="Proteomes" id="UP000527616">
    <property type="component" value="Unassembled WGS sequence"/>
</dbReference>
<name>A0A7Z0D8F0_9ACTN</name>
<comment type="caution">
    <text evidence="5">The sequence shown here is derived from an EMBL/GenBank/DDBJ whole genome shotgun (WGS) entry which is preliminary data.</text>
</comment>
<dbReference type="InterPro" id="IPR001845">
    <property type="entry name" value="HTH_ArsR_DNA-bd_dom"/>
</dbReference>
<dbReference type="Gene3D" id="1.10.10.10">
    <property type="entry name" value="Winged helix-like DNA-binding domain superfamily/Winged helix DNA-binding domain"/>
    <property type="match status" value="1"/>
</dbReference>
<evidence type="ECO:0000256" key="1">
    <source>
        <dbReference type="ARBA" id="ARBA00023015"/>
    </source>
</evidence>
<dbReference type="InterPro" id="IPR051011">
    <property type="entry name" value="Metal_resp_trans_reg"/>
</dbReference>
<gene>
    <name evidence="5" type="ORF">GGQ54_001398</name>
</gene>
<reference evidence="5 6" key="1">
    <citation type="submission" date="2020-07" db="EMBL/GenBank/DDBJ databases">
        <title>Sequencing the genomes of 1000 actinobacteria strains.</title>
        <authorList>
            <person name="Klenk H.-P."/>
        </authorList>
    </citation>
    <scope>NUCLEOTIDE SEQUENCE [LARGE SCALE GENOMIC DNA]</scope>
    <source>
        <strain evidence="5 6">DSM 103164</strain>
    </source>
</reference>
<dbReference type="Pfam" id="PF01022">
    <property type="entry name" value="HTH_5"/>
    <property type="match status" value="1"/>
</dbReference>
<dbReference type="EMBL" id="JACBZS010000001">
    <property type="protein sequence ID" value="NYI70838.1"/>
    <property type="molecule type" value="Genomic_DNA"/>
</dbReference>
<feature type="domain" description="HTH arsR-type" evidence="4">
    <location>
        <begin position="218"/>
        <end position="290"/>
    </location>
</feature>
<sequence>MSLRALRSPAAYPLARRWLRATRAARRQLDSSVISALITDDFLTPDFCNPRPEKALTDLADELAAVEDADLDRVRRDLDLIWPQGWPAVLSADPRRQIVDALRAYWDACLAPHWFGFRALLRADIADRGQTAAEHGIATMLEGLSDQVRLDQTTIVVENPYSTDGWTRATDGAGLVLVPSMFTFGVSHPLGPQAPPMLMYPVRASELITIRDGVGAADHLHSLLGRAKATVLILSGEPQTSRGLADELGVSASAVNQHLRALHRAGLLDSARDGRHVVYRRSPLGQQLLDSDRG</sequence>
<keyword evidence="1" id="KW-0805">Transcription regulation</keyword>
<accession>A0A7Z0D8F0</accession>